<reference evidence="2 3" key="1">
    <citation type="submission" date="2019-04" db="EMBL/GenBank/DDBJ databases">
        <title>Streptomyces oryziradicis sp. nov., a novel actinomycete isolated from rhizosphere soil of rice (Oryza sativa L.).</title>
        <authorList>
            <person name="Li C."/>
        </authorList>
    </citation>
    <scope>NUCLEOTIDE SEQUENCE [LARGE SCALE GENOMIC DNA]</scope>
    <source>
        <strain evidence="2 3">NEAU-C40</strain>
    </source>
</reference>
<keyword evidence="3" id="KW-1185">Reference proteome</keyword>
<dbReference type="Proteomes" id="UP000305778">
    <property type="component" value="Unassembled WGS sequence"/>
</dbReference>
<protein>
    <submittedName>
        <fullName evidence="2">Helix-turn-helix transcriptional regulator</fullName>
    </submittedName>
</protein>
<dbReference type="Gene3D" id="1.10.260.40">
    <property type="entry name" value="lambda repressor-like DNA-binding domains"/>
    <property type="match status" value="1"/>
</dbReference>
<dbReference type="InterPro" id="IPR010982">
    <property type="entry name" value="Lambda_DNA-bd_dom_sf"/>
</dbReference>
<dbReference type="AlphaFoldDB" id="A0A4U0RJE9"/>
<organism evidence="2 3">
    <name type="scientific">Actinacidiphila oryziradicis</name>
    <dbReference type="NCBI Taxonomy" id="2571141"/>
    <lineage>
        <taxon>Bacteria</taxon>
        <taxon>Bacillati</taxon>
        <taxon>Actinomycetota</taxon>
        <taxon>Actinomycetes</taxon>
        <taxon>Kitasatosporales</taxon>
        <taxon>Streptomycetaceae</taxon>
        <taxon>Actinacidiphila</taxon>
    </lineage>
</organism>
<proteinExistence type="predicted"/>
<gene>
    <name evidence="2" type="ORF">FCI23_52595</name>
</gene>
<feature type="domain" description="HTH cro/C1-type" evidence="1">
    <location>
        <begin position="10"/>
        <end position="63"/>
    </location>
</feature>
<name>A0A4U0RJE9_9ACTN</name>
<dbReference type="SMART" id="SM00530">
    <property type="entry name" value="HTH_XRE"/>
    <property type="match status" value="1"/>
</dbReference>
<evidence type="ECO:0000259" key="1">
    <source>
        <dbReference type="PROSITE" id="PS50943"/>
    </source>
</evidence>
<dbReference type="GO" id="GO:0003677">
    <property type="term" value="F:DNA binding"/>
    <property type="evidence" value="ECO:0007669"/>
    <property type="project" value="InterPro"/>
</dbReference>
<evidence type="ECO:0000313" key="2">
    <source>
        <dbReference type="EMBL" id="TJZ95062.1"/>
    </source>
</evidence>
<dbReference type="CDD" id="cd00093">
    <property type="entry name" value="HTH_XRE"/>
    <property type="match status" value="1"/>
</dbReference>
<dbReference type="EMBL" id="SUMC01000192">
    <property type="protein sequence ID" value="TJZ95062.1"/>
    <property type="molecule type" value="Genomic_DNA"/>
</dbReference>
<dbReference type="SUPFAM" id="SSF47413">
    <property type="entry name" value="lambda repressor-like DNA-binding domains"/>
    <property type="match status" value="1"/>
</dbReference>
<dbReference type="OrthoDB" id="5149137at2"/>
<evidence type="ECO:0000313" key="3">
    <source>
        <dbReference type="Proteomes" id="UP000305778"/>
    </source>
</evidence>
<dbReference type="PROSITE" id="PS50943">
    <property type="entry name" value="HTH_CROC1"/>
    <property type="match status" value="1"/>
</dbReference>
<dbReference type="Pfam" id="PF01381">
    <property type="entry name" value="HTH_3"/>
    <property type="match status" value="1"/>
</dbReference>
<dbReference type="InterPro" id="IPR001387">
    <property type="entry name" value="Cro/C1-type_HTH"/>
</dbReference>
<dbReference type="RefSeq" id="WP_136731049.1">
    <property type="nucleotide sequence ID" value="NZ_SUMC01000192.1"/>
</dbReference>
<accession>A0A4U0RJE9</accession>
<sequence length="106" mass="11956">MNIYEPGQWKNYRVNQDVTAKELADRMGVTVTTVHRWEAGTRNPSVYDVVRMAHHLGIPIWKILSDTANDGENHQAILACEDIRAAKQESMMTADLHPVGGQPERC</sequence>
<comment type="caution">
    <text evidence="2">The sequence shown here is derived from an EMBL/GenBank/DDBJ whole genome shotgun (WGS) entry which is preliminary data.</text>
</comment>